<dbReference type="InterPro" id="IPR003439">
    <property type="entry name" value="ABC_transporter-like_ATP-bd"/>
</dbReference>
<evidence type="ECO:0000256" key="3">
    <source>
        <dbReference type="ARBA" id="ARBA00022475"/>
    </source>
</evidence>
<sequence>MIQFEHVTYSYNKTPFIEDMNLCFEDGKITAVIGPNGCGKSTVIKLASRLLKPHSGRILLHGVEISSIRRKSFAREISVLLQNGHIPDMTVEQAVLSGRYPHQSFLKPATKEDHLMIDQAIDMADCKVLREKRMCQLSGGECQRVFLAMILAQDTHIIFLDEPTTYLDINVSYEMMELIRDMNQKVGKTVIMVLHDMNLALNYADNIILMNKGRIKGSNLVTDQRLHERIGETFGVKIQSFSEEDESRFYFVKR</sequence>
<proteinExistence type="predicted"/>
<keyword evidence="6" id="KW-0067">ATP-binding</keyword>
<dbReference type="InterPro" id="IPR003593">
    <property type="entry name" value="AAA+_ATPase"/>
</dbReference>
<evidence type="ECO:0000256" key="1">
    <source>
        <dbReference type="ARBA" id="ARBA00004202"/>
    </source>
</evidence>
<keyword evidence="8" id="KW-0406">Ion transport</keyword>
<keyword evidence="5" id="KW-0547">Nucleotide-binding</keyword>
<dbReference type="GO" id="GO:0016887">
    <property type="term" value="F:ATP hydrolysis activity"/>
    <property type="evidence" value="ECO:0007669"/>
    <property type="project" value="InterPro"/>
</dbReference>
<dbReference type="PANTHER" id="PTHR42771:SF2">
    <property type="entry name" value="IRON(3+)-HYDROXAMATE IMPORT ATP-BINDING PROTEIN FHUC"/>
    <property type="match status" value="1"/>
</dbReference>
<dbReference type="Gene3D" id="3.40.50.300">
    <property type="entry name" value="P-loop containing nucleotide triphosphate hydrolases"/>
    <property type="match status" value="1"/>
</dbReference>
<dbReference type="CDD" id="cd03214">
    <property type="entry name" value="ABC_Iron-Siderophores_B12_Hemin"/>
    <property type="match status" value="1"/>
</dbReference>
<keyword evidence="9" id="KW-0472">Membrane</keyword>
<keyword evidence="7" id="KW-0408">Iron</keyword>
<comment type="caution">
    <text evidence="11">The sequence shown here is derived from an EMBL/GenBank/DDBJ whole genome shotgun (WGS) entry which is preliminary data.</text>
</comment>
<dbReference type="FunFam" id="3.40.50.300:FF:000134">
    <property type="entry name" value="Iron-enterobactin ABC transporter ATP-binding protein"/>
    <property type="match status" value="1"/>
</dbReference>
<name>A0A419SVQ1_9FIRM</name>
<dbReference type="EMBL" id="MCIA01000032">
    <property type="protein sequence ID" value="RKD29304.1"/>
    <property type="molecule type" value="Genomic_DNA"/>
</dbReference>
<evidence type="ECO:0000256" key="7">
    <source>
        <dbReference type="ARBA" id="ARBA00023004"/>
    </source>
</evidence>
<dbReference type="GO" id="GO:0006826">
    <property type="term" value="P:iron ion transport"/>
    <property type="evidence" value="ECO:0007669"/>
    <property type="project" value="UniProtKB-KW"/>
</dbReference>
<dbReference type="InterPro" id="IPR051535">
    <property type="entry name" value="Siderophore_ABC-ATPase"/>
</dbReference>
<keyword evidence="12" id="KW-1185">Reference proteome</keyword>
<dbReference type="PROSITE" id="PS00211">
    <property type="entry name" value="ABC_TRANSPORTER_1"/>
    <property type="match status" value="1"/>
</dbReference>
<feature type="domain" description="ABC transporter" evidence="10">
    <location>
        <begin position="2"/>
        <end position="237"/>
    </location>
</feature>
<evidence type="ECO:0000313" key="11">
    <source>
        <dbReference type="EMBL" id="RKD29304.1"/>
    </source>
</evidence>
<dbReference type="PANTHER" id="PTHR42771">
    <property type="entry name" value="IRON(3+)-HYDROXAMATE IMPORT ATP-BINDING PROTEIN FHUC"/>
    <property type="match status" value="1"/>
</dbReference>
<protein>
    <recommendedName>
        <fullName evidence="10">ABC transporter domain-containing protein</fullName>
    </recommendedName>
</protein>
<keyword evidence="4" id="KW-0410">Iron transport</keyword>
<evidence type="ECO:0000259" key="10">
    <source>
        <dbReference type="PROSITE" id="PS50893"/>
    </source>
</evidence>
<dbReference type="InterPro" id="IPR027417">
    <property type="entry name" value="P-loop_NTPase"/>
</dbReference>
<dbReference type="AlphaFoldDB" id="A0A419SVQ1"/>
<reference evidence="11 12" key="1">
    <citation type="submission" date="2016-08" db="EMBL/GenBank/DDBJ databases">
        <title>A new outlook on sporulation: Clostridium algidixylanolyticum.</title>
        <authorList>
            <person name="Poppleton D.I."/>
            <person name="Gribaldo S."/>
        </authorList>
    </citation>
    <scope>NUCLEOTIDE SEQUENCE [LARGE SCALE GENOMIC DNA]</scope>
    <source>
        <strain evidence="11 12">SPL73</strain>
    </source>
</reference>
<keyword evidence="3" id="KW-1003">Cell membrane</keyword>
<evidence type="ECO:0000256" key="2">
    <source>
        <dbReference type="ARBA" id="ARBA00022448"/>
    </source>
</evidence>
<dbReference type="Proteomes" id="UP000284277">
    <property type="component" value="Unassembled WGS sequence"/>
</dbReference>
<evidence type="ECO:0000256" key="9">
    <source>
        <dbReference type="ARBA" id="ARBA00023136"/>
    </source>
</evidence>
<dbReference type="SUPFAM" id="SSF52540">
    <property type="entry name" value="P-loop containing nucleoside triphosphate hydrolases"/>
    <property type="match status" value="1"/>
</dbReference>
<keyword evidence="2" id="KW-0813">Transport</keyword>
<evidence type="ECO:0000256" key="8">
    <source>
        <dbReference type="ARBA" id="ARBA00023065"/>
    </source>
</evidence>
<dbReference type="OrthoDB" id="9799337at2"/>
<evidence type="ECO:0000256" key="6">
    <source>
        <dbReference type="ARBA" id="ARBA00022840"/>
    </source>
</evidence>
<dbReference type="InterPro" id="IPR017871">
    <property type="entry name" value="ABC_transporter-like_CS"/>
</dbReference>
<accession>A0A419SVQ1</accession>
<organism evidence="11 12">
    <name type="scientific">Lacrimispora algidixylanolytica</name>
    <dbReference type="NCBI Taxonomy" id="94868"/>
    <lineage>
        <taxon>Bacteria</taxon>
        <taxon>Bacillati</taxon>
        <taxon>Bacillota</taxon>
        <taxon>Clostridia</taxon>
        <taxon>Lachnospirales</taxon>
        <taxon>Lachnospiraceae</taxon>
        <taxon>Lacrimispora</taxon>
    </lineage>
</organism>
<gene>
    <name evidence="11" type="ORF">BET01_08090</name>
</gene>
<dbReference type="GO" id="GO:0005524">
    <property type="term" value="F:ATP binding"/>
    <property type="evidence" value="ECO:0007669"/>
    <property type="project" value="UniProtKB-KW"/>
</dbReference>
<dbReference type="PROSITE" id="PS50893">
    <property type="entry name" value="ABC_TRANSPORTER_2"/>
    <property type="match status" value="1"/>
</dbReference>
<dbReference type="SMART" id="SM00382">
    <property type="entry name" value="AAA"/>
    <property type="match status" value="1"/>
</dbReference>
<dbReference type="RefSeq" id="WP_120198138.1">
    <property type="nucleotide sequence ID" value="NZ_MCIA01000032.1"/>
</dbReference>
<evidence type="ECO:0000256" key="4">
    <source>
        <dbReference type="ARBA" id="ARBA00022496"/>
    </source>
</evidence>
<dbReference type="Pfam" id="PF00005">
    <property type="entry name" value="ABC_tran"/>
    <property type="match status" value="1"/>
</dbReference>
<comment type="subcellular location">
    <subcellularLocation>
        <location evidence="1">Cell membrane</location>
        <topology evidence="1">Peripheral membrane protein</topology>
    </subcellularLocation>
</comment>
<dbReference type="GO" id="GO:0005886">
    <property type="term" value="C:plasma membrane"/>
    <property type="evidence" value="ECO:0007669"/>
    <property type="project" value="UniProtKB-SubCell"/>
</dbReference>
<evidence type="ECO:0000313" key="12">
    <source>
        <dbReference type="Proteomes" id="UP000284277"/>
    </source>
</evidence>
<evidence type="ECO:0000256" key="5">
    <source>
        <dbReference type="ARBA" id="ARBA00022741"/>
    </source>
</evidence>